<proteinExistence type="predicted"/>
<feature type="transmembrane region" description="Helical" evidence="1">
    <location>
        <begin position="43"/>
        <end position="62"/>
    </location>
</feature>
<feature type="transmembrane region" description="Helical" evidence="1">
    <location>
        <begin position="17"/>
        <end position="37"/>
    </location>
</feature>
<dbReference type="OrthoDB" id="188327at2157"/>
<gene>
    <name evidence="2" type="ORF">HT576_20225</name>
    <name evidence="3" type="ORF">HTZ84_00280</name>
</gene>
<keyword evidence="1" id="KW-0472">Membrane</keyword>
<organism evidence="2 4">
    <name type="scientific">Haloterrigena gelatinilytica</name>
    <dbReference type="NCBI Taxonomy" id="2741724"/>
    <lineage>
        <taxon>Archaea</taxon>
        <taxon>Methanobacteriati</taxon>
        <taxon>Methanobacteriota</taxon>
        <taxon>Stenosarchaea group</taxon>
        <taxon>Halobacteria</taxon>
        <taxon>Halobacteriales</taxon>
        <taxon>Natrialbaceae</taxon>
        <taxon>Haloterrigena</taxon>
    </lineage>
</organism>
<dbReference type="AlphaFoldDB" id="A0A8J8GQH3"/>
<protein>
    <submittedName>
        <fullName evidence="2">Uncharacterized protein</fullName>
    </submittedName>
</protein>
<evidence type="ECO:0000313" key="5">
    <source>
        <dbReference type="Proteomes" id="UP001016761"/>
    </source>
</evidence>
<feature type="transmembrane region" description="Helical" evidence="1">
    <location>
        <begin position="94"/>
        <end position="116"/>
    </location>
</feature>
<keyword evidence="5" id="KW-1185">Reference proteome</keyword>
<name>A0A8J8GQH3_9EURY</name>
<keyword evidence="1" id="KW-1133">Transmembrane helix</keyword>
<accession>A0A8J8GQH3</accession>
<comment type="caution">
    <text evidence="2">The sequence shown here is derived from an EMBL/GenBank/DDBJ whole genome shotgun (WGS) entry which is preliminary data.</text>
</comment>
<evidence type="ECO:0000256" key="1">
    <source>
        <dbReference type="SAM" id="Phobius"/>
    </source>
</evidence>
<dbReference type="Proteomes" id="UP000728647">
    <property type="component" value="Unassembled WGS sequence"/>
</dbReference>
<dbReference type="EMBL" id="JABURA010000001">
    <property type="protein sequence ID" value="NUB93330.1"/>
    <property type="molecule type" value="Genomic_DNA"/>
</dbReference>
<sequence>MAPTQVQRAIDVAERELNFAWAAVAAVILLLAGRLLLEGTASLSRTAALLAYAGVVTASAFVRVRRWAGIWFLWAAFATHFALTFSAAGMGTVALVLLLAAGVLAVLGVQDVRGVLER</sequence>
<evidence type="ECO:0000313" key="3">
    <source>
        <dbReference type="EMBL" id="NUC70763.1"/>
    </source>
</evidence>
<evidence type="ECO:0000313" key="4">
    <source>
        <dbReference type="Proteomes" id="UP000728647"/>
    </source>
</evidence>
<feature type="transmembrane region" description="Helical" evidence="1">
    <location>
        <begin position="69"/>
        <end position="88"/>
    </location>
</feature>
<reference evidence="2 5" key="1">
    <citation type="submission" date="2020-06" db="EMBL/GenBank/DDBJ databases">
        <title>Haloterrigena sp. nov., an extremely halophilic archaeon isolated from a saline sediment.</title>
        <authorList>
            <person name="Liu B.-B."/>
        </authorList>
    </citation>
    <scope>NUCLEOTIDE SEQUENCE</scope>
    <source>
        <strain evidence="2">SYSU A121-1</strain>
        <strain evidence="3 5">SYSU A558-1</strain>
    </source>
</reference>
<keyword evidence="1" id="KW-0812">Transmembrane</keyword>
<evidence type="ECO:0000313" key="2">
    <source>
        <dbReference type="EMBL" id="NUB93330.1"/>
    </source>
</evidence>
<dbReference type="Proteomes" id="UP001016761">
    <property type="component" value="Unassembled WGS sequence"/>
</dbReference>
<dbReference type="RefSeq" id="WP_174678844.1">
    <property type="nucleotide sequence ID" value="NZ_JABUQZ010000001.1"/>
</dbReference>
<dbReference type="EMBL" id="JABUQZ010000001">
    <property type="protein sequence ID" value="NUC70763.1"/>
    <property type="molecule type" value="Genomic_DNA"/>
</dbReference>